<accession>A0A1A8ZR78</accession>
<dbReference type="PROSITE" id="PS51257">
    <property type="entry name" value="PROKAR_LIPOPROTEIN"/>
    <property type="match status" value="1"/>
</dbReference>
<evidence type="ECO:0008006" key="5">
    <source>
        <dbReference type="Google" id="ProtNLM"/>
    </source>
</evidence>
<dbReference type="EMBL" id="LT594324">
    <property type="protein sequence ID" value="SBT46386.1"/>
    <property type="molecule type" value="Genomic_DNA"/>
</dbReference>
<dbReference type="Proteomes" id="UP000198765">
    <property type="component" value="Chromosome I"/>
</dbReference>
<gene>
    <name evidence="3" type="ORF">GA0070621_2596</name>
</gene>
<evidence type="ECO:0000313" key="4">
    <source>
        <dbReference type="Proteomes" id="UP000198765"/>
    </source>
</evidence>
<proteinExistence type="predicted"/>
<dbReference type="AlphaFoldDB" id="A0A1A8ZR78"/>
<name>A0A1A8ZR78_9ACTN</name>
<feature type="compositionally biased region" description="Gly residues" evidence="1">
    <location>
        <begin position="45"/>
        <end position="69"/>
    </location>
</feature>
<evidence type="ECO:0000313" key="3">
    <source>
        <dbReference type="EMBL" id="SBT46386.1"/>
    </source>
</evidence>
<evidence type="ECO:0000256" key="1">
    <source>
        <dbReference type="SAM" id="MobiDB-lite"/>
    </source>
</evidence>
<dbReference type="PATRIC" id="fig|299146.4.peg.2689"/>
<reference evidence="3 4" key="1">
    <citation type="submission" date="2016-06" db="EMBL/GenBank/DDBJ databases">
        <authorList>
            <person name="Kjaerup R.B."/>
            <person name="Dalgaard T.S."/>
            <person name="Juul-Madsen H.R."/>
        </authorList>
    </citation>
    <scope>NUCLEOTIDE SEQUENCE [LARGE SCALE GENOMIC DNA]</scope>
    <source>
        <strain evidence="3 4">DSM 45248</strain>
    </source>
</reference>
<protein>
    <recommendedName>
        <fullName evidence="5">Lipoprotein</fullName>
    </recommendedName>
</protein>
<feature type="signal peptide" evidence="2">
    <location>
        <begin position="1"/>
        <end position="25"/>
    </location>
</feature>
<feature type="region of interest" description="Disordered" evidence="1">
    <location>
        <begin position="26"/>
        <end position="71"/>
    </location>
</feature>
<sequence>MTRIRGSVAVLAVGLLLAGCGPDSATPAAGGANPAGSADATASADGGGSTSQADGGGTTGQGQPGGGGRWCDAVKAFADSTEPLFEKDAANPKADADQARARLKDLKAAAPAEIKAQVTTLSEFYAAVIDSAGKSMAEDPAAYARIGKSAQKLKTAMPPVSDYTVQHCPGLDKQLPVGEG</sequence>
<keyword evidence="4" id="KW-1185">Reference proteome</keyword>
<keyword evidence="2" id="KW-0732">Signal</keyword>
<feature type="compositionally biased region" description="Low complexity" evidence="1">
    <location>
        <begin position="26"/>
        <end position="44"/>
    </location>
</feature>
<evidence type="ECO:0000256" key="2">
    <source>
        <dbReference type="SAM" id="SignalP"/>
    </source>
</evidence>
<feature type="chain" id="PRO_5008382907" description="Lipoprotein" evidence="2">
    <location>
        <begin position="26"/>
        <end position="180"/>
    </location>
</feature>
<organism evidence="3 4">
    <name type="scientific">Micromonospora narathiwatensis</name>
    <dbReference type="NCBI Taxonomy" id="299146"/>
    <lineage>
        <taxon>Bacteria</taxon>
        <taxon>Bacillati</taxon>
        <taxon>Actinomycetota</taxon>
        <taxon>Actinomycetes</taxon>
        <taxon>Micromonosporales</taxon>
        <taxon>Micromonosporaceae</taxon>
        <taxon>Micromonospora</taxon>
    </lineage>
</organism>